<feature type="domain" description="Glycoside hydrolase family 2" evidence="9">
    <location>
        <begin position="697"/>
        <end position="761"/>
    </location>
</feature>
<keyword evidence="4" id="KW-0732">Signal</keyword>
<dbReference type="Pfam" id="PF02836">
    <property type="entry name" value="Glyco_hydro_2_C"/>
    <property type="match status" value="1"/>
</dbReference>
<name>A0A934PK62_9FLAO</name>
<dbReference type="PRINTS" id="PR00132">
    <property type="entry name" value="GLHYDRLASE2"/>
</dbReference>
<dbReference type="InterPro" id="IPR051913">
    <property type="entry name" value="GH2_Domain-Containing"/>
</dbReference>
<feature type="domain" description="Glycoside hydrolase family 2 catalytic" evidence="6">
    <location>
        <begin position="330"/>
        <end position="471"/>
    </location>
</feature>
<dbReference type="SUPFAM" id="SSF51445">
    <property type="entry name" value="(Trans)glycosidases"/>
    <property type="match status" value="1"/>
</dbReference>
<dbReference type="InterPro" id="IPR006103">
    <property type="entry name" value="Glyco_hydro_2_cat"/>
</dbReference>
<dbReference type="InterPro" id="IPR006101">
    <property type="entry name" value="Glyco_hydro_2"/>
</dbReference>
<comment type="caution">
    <text evidence="10">The sequence shown here is derived from an EMBL/GenBank/DDBJ whole genome shotgun (WGS) entry which is preliminary data.</text>
</comment>
<feature type="signal peptide" evidence="4">
    <location>
        <begin position="1"/>
        <end position="22"/>
    </location>
</feature>
<dbReference type="InterPro" id="IPR048230">
    <property type="entry name" value="GalA-like"/>
</dbReference>
<dbReference type="InterPro" id="IPR006102">
    <property type="entry name" value="Ig-like_GH2"/>
</dbReference>
<dbReference type="Pfam" id="PF18565">
    <property type="entry name" value="Glyco_hydro2_C5"/>
    <property type="match status" value="1"/>
</dbReference>
<dbReference type="InterPro" id="IPR040605">
    <property type="entry name" value="Glyco_hydro2_dom5"/>
</dbReference>
<dbReference type="RefSeq" id="WP_200105007.1">
    <property type="nucleotide sequence ID" value="NZ_JAEHFV010000001.1"/>
</dbReference>
<feature type="chain" id="PRO_5037910177" evidence="4">
    <location>
        <begin position="23"/>
        <end position="955"/>
    </location>
</feature>
<dbReference type="EMBL" id="JAEHFV010000001">
    <property type="protein sequence ID" value="MBK0369097.1"/>
    <property type="molecule type" value="Genomic_DNA"/>
</dbReference>
<dbReference type="AlphaFoldDB" id="A0A934PK62"/>
<evidence type="ECO:0000259" key="7">
    <source>
        <dbReference type="Pfam" id="PF02837"/>
    </source>
</evidence>
<dbReference type="PANTHER" id="PTHR42732:SF1">
    <property type="entry name" value="BETA-MANNOSIDASE"/>
    <property type="match status" value="1"/>
</dbReference>
<dbReference type="InterPro" id="IPR008979">
    <property type="entry name" value="Galactose-bd-like_sf"/>
</dbReference>
<evidence type="ECO:0000313" key="10">
    <source>
        <dbReference type="EMBL" id="MBK0369097.1"/>
    </source>
</evidence>
<accession>A0A934PK62</accession>
<evidence type="ECO:0000256" key="3">
    <source>
        <dbReference type="ARBA" id="ARBA00023295"/>
    </source>
</evidence>
<dbReference type="Gene3D" id="2.60.120.260">
    <property type="entry name" value="Galactose-binding domain-like"/>
    <property type="match status" value="2"/>
</dbReference>
<dbReference type="InterPro" id="IPR032311">
    <property type="entry name" value="DUF4982"/>
</dbReference>
<dbReference type="Gene3D" id="3.20.20.80">
    <property type="entry name" value="Glycosidases"/>
    <property type="match status" value="1"/>
</dbReference>
<dbReference type="Pfam" id="PF02837">
    <property type="entry name" value="Glyco_hydro_2_N"/>
    <property type="match status" value="1"/>
</dbReference>
<dbReference type="Proteomes" id="UP000609172">
    <property type="component" value="Unassembled WGS sequence"/>
</dbReference>
<dbReference type="NCBIfam" id="NF041462">
    <property type="entry name" value="GalA"/>
    <property type="match status" value="1"/>
</dbReference>
<evidence type="ECO:0000259" key="6">
    <source>
        <dbReference type="Pfam" id="PF02836"/>
    </source>
</evidence>
<dbReference type="InterPro" id="IPR006104">
    <property type="entry name" value="Glyco_hydro_2_N"/>
</dbReference>
<sequence>MNFFSILSFLIISFFYTIPAQCQNHRERINIDKNWRFAFGHPFDAQKDFNTGTAYFSYLAKAGFGDGAAAKDFDDRAWRKLDLPHDWAVEQEFSPKASFSHGFKAIGRNFPEKSVGWYRKKIDIPSGDYGKRIHIVFDGIFRNSIIWVNGHYLGQHDSGYLGVEYDISEYLNYGGENTIAVRVDATMEEGWFYEGAGIYRHVWLTKTHNLHVASNGTFVKSMLNDSFSEATIDVMASVSNDTNATAQFQLVHAIFDSKGNQIASKNIEKATLKPRESNDFTTEIQVQNPNLWSTDSPYLYRMKTSILKDKQLVDMYETRFGIRSIKFDSDNGFFLNGKSLKIKGTNNHQDHAGLGIALPDAVQKYRLEVLQSFGSNAYRCSHNPPSPELLGYCDEMGILVIDENRLMGITETHLGDVKKLIARDRNHPSIISWSIGNEEWAIENSNIGARIASNMQAFVKSLDETRPATIAFSGGIGSEGVTTTIDLLGVNYVAKRSTDKQHALFPNQSIWGTEEGSTNATRGAYYRDDEKHIIPAYDKSPNDNFLSIEDGWKYYNSRKYLAGMFVWTGFDYRGEPTPYGWPSVGTYFGMVDQCGFYKDSAWYLKAWWQNEPVLHLLPHWNWAGKENQNIEVWVYSNCDEVELFLNKKSLGKQKIEKEGHLQWNVPYQPGTLEAIGYKKGKKIKTETIKTAGQSAALVLKSNKKTLQYNENDVAMITVSSTDKNGIYVPTANHDVTFSISGPAKIIGVGNGNPTSLEPDKFLETITVLPLDSLKEKYGNTSSVSNEIKKELDDSSWQKAFLEDRNADFGGKVKNIVYRSTFELPAHFESNAITLFYKSVGKTQSIYINGKLIADAIPENPKGDTFRLDKKILKAGKNSIAVVATPLLKVNTWDVLNQSLGCIQLLHPAQQYKRKLFNGLAQVIVQTTGGKGEIKLTAVSNGLKSAEFILQSNKKI</sequence>
<dbReference type="GO" id="GO:0004553">
    <property type="term" value="F:hydrolase activity, hydrolyzing O-glycosyl compounds"/>
    <property type="evidence" value="ECO:0007669"/>
    <property type="project" value="InterPro"/>
</dbReference>
<proteinExistence type="inferred from homology"/>
<dbReference type="Pfam" id="PF00703">
    <property type="entry name" value="Glyco_hydro_2"/>
    <property type="match status" value="1"/>
</dbReference>
<keyword evidence="3" id="KW-0326">Glycosidase</keyword>
<dbReference type="PANTHER" id="PTHR42732">
    <property type="entry name" value="BETA-GALACTOSIDASE"/>
    <property type="match status" value="1"/>
</dbReference>
<evidence type="ECO:0000256" key="2">
    <source>
        <dbReference type="ARBA" id="ARBA00022801"/>
    </source>
</evidence>
<evidence type="ECO:0000256" key="1">
    <source>
        <dbReference type="ARBA" id="ARBA00007401"/>
    </source>
</evidence>
<dbReference type="SUPFAM" id="SSF49303">
    <property type="entry name" value="beta-Galactosidase/glucuronidase domain"/>
    <property type="match status" value="1"/>
</dbReference>
<evidence type="ECO:0000259" key="9">
    <source>
        <dbReference type="Pfam" id="PF18565"/>
    </source>
</evidence>
<gene>
    <name evidence="10" type="ORF">I5M07_04540</name>
</gene>
<dbReference type="InterPro" id="IPR017853">
    <property type="entry name" value="GH"/>
</dbReference>
<protein>
    <submittedName>
        <fullName evidence="10">DUF4982 domain-containing protein</fullName>
    </submittedName>
</protein>
<dbReference type="GO" id="GO:0005975">
    <property type="term" value="P:carbohydrate metabolic process"/>
    <property type="evidence" value="ECO:0007669"/>
    <property type="project" value="InterPro"/>
</dbReference>
<dbReference type="InterPro" id="IPR013783">
    <property type="entry name" value="Ig-like_fold"/>
</dbReference>
<dbReference type="Gene3D" id="2.60.40.10">
    <property type="entry name" value="Immunoglobulins"/>
    <property type="match status" value="4"/>
</dbReference>
<evidence type="ECO:0000313" key="11">
    <source>
        <dbReference type="Proteomes" id="UP000609172"/>
    </source>
</evidence>
<evidence type="ECO:0000256" key="4">
    <source>
        <dbReference type="SAM" id="SignalP"/>
    </source>
</evidence>
<reference evidence="10" key="1">
    <citation type="submission" date="2020-12" db="EMBL/GenBank/DDBJ databases">
        <title>Bacterial novel species Flavobacterium sp. SE-1-e isolated from soil.</title>
        <authorList>
            <person name="Jung H.-Y."/>
        </authorList>
    </citation>
    <scope>NUCLEOTIDE SEQUENCE</scope>
    <source>
        <strain evidence="10">SE-1-e</strain>
    </source>
</reference>
<keyword evidence="11" id="KW-1185">Reference proteome</keyword>
<dbReference type="Pfam" id="PF16355">
    <property type="entry name" value="DUF4982"/>
    <property type="match status" value="1"/>
</dbReference>
<evidence type="ECO:0000259" key="8">
    <source>
        <dbReference type="Pfam" id="PF16355"/>
    </source>
</evidence>
<organism evidence="10 11">
    <name type="scientific">Flavobacterium agrisoli</name>
    <dbReference type="NCBI Taxonomy" id="2793066"/>
    <lineage>
        <taxon>Bacteria</taxon>
        <taxon>Pseudomonadati</taxon>
        <taxon>Bacteroidota</taxon>
        <taxon>Flavobacteriia</taxon>
        <taxon>Flavobacteriales</taxon>
        <taxon>Flavobacteriaceae</taxon>
        <taxon>Flavobacterium</taxon>
    </lineage>
</organism>
<dbReference type="InterPro" id="IPR036156">
    <property type="entry name" value="Beta-gal/glucu_dom_sf"/>
</dbReference>
<feature type="domain" description="Glycosyl hydrolases family 2 sugar binding" evidence="7">
    <location>
        <begin position="113"/>
        <end position="207"/>
    </location>
</feature>
<feature type="domain" description="Glycoside hydrolase family 2 immunoglobulin-like beta-sandwich" evidence="5">
    <location>
        <begin position="216"/>
        <end position="323"/>
    </location>
</feature>
<dbReference type="SUPFAM" id="SSF49785">
    <property type="entry name" value="Galactose-binding domain-like"/>
    <property type="match status" value="2"/>
</dbReference>
<evidence type="ECO:0000259" key="5">
    <source>
        <dbReference type="Pfam" id="PF00703"/>
    </source>
</evidence>
<dbReference type="PROSITE" id="PS00608">
    <property type="entry name" value="GLYCOSYL_HYDROL_F2_2"/>
    <property type="match status" value="1"/>
</dbReference>
<dbReference type="InterPro" id="IPR023232">
    <property type="entry name" value="Glyco_hydro_2_AS"/>
</dbReference>
<comment type="similarity">
    <text evidence="1">Belongs to the glycosyl hydrolase 2 family.</text>
</comment>
<feature type="domain" description="DUF4982" evidence="8">
    <location>
        <begin position="628"/>
        <end position="683"/>
    </location>
</feature>
<keyword evidence="2" id="KW-0378">Hydrolase</keyword>